<feature type="transmembrane region" description="Helical" evidence="2">
    <location>
        <begin position="12"/>
        <end position="45"/>
    </location>
</feature>
<sequence length="182" mass="20032">MSNNNDNGGAIMVFAVFITMATFMVALVFAILTFLSIAATGICLSAWNKPVRFFGHTITPQQAREFVARGVLGAILVPCFALFASGLFGFRINPDYWLFLPLGGYAFGSLVIGYEIEKARAEAAQQAAAMQALLPPEQPARPVRTIEAKPFITPVSDEESQPQPQPEPFRFATWDDEEELRK</sequence>
<dbReference type="AlphaFoldDB" id="B1Z8U1"/>
<dbReference type="eggNOG" id="ENOG5030WDN">
    <property type="taxonomic scope" value="Bacteria"/>
</dbReference>
<dbReference type="KEGG" id="mpo:Mpop_5147"/>
<feature type="transmembrane region" description="Helical" evidence="2">
    <location>
        <begin position="66"/>
        <end position="90"/>
    </location>
</feature>
<accession>B1Z8U1</accession>
<dbReference type="HOGENOM" id="CLU_1516367_0_0_5"/>
<keyword evidence="2" id="KW-0812">Transmembrane</keyword>
<dbReference type="Proteomes" id="UP000007136">
    <property type="component" value="Chromosome"/>
</dbReference>
<evidence type="ECO:0000256" key="1">
    <source>
        <dbReference type="SAM" id="MobiDB-lite"/>
    </source>
</evidence>
<keyword evidence="2" id="KW-1133">Transmembrane helix</keyword>
<dbReference type="STRING" id="441620.Mpop_5147"/>
<evidence type="ECO:0000256" key="2">
    <source>
        <dbReference type="SAM" id="Phobius"/>
    </source>
</evidence>
<evidence type="ECO:0000313" key="4">
    <source>
        <dbReference type="Proteomes" id="UP000007136"/>
    </source>
</evidence>
<reference evidence="3" key="1">
    <citation type="submission" date="2008-04" db="EMBL/GenBank/DDBJ databases">
        <title>Complete sequence of chromosome of Methylobacterium populi BJ001.</title>
        <authorList>
            <consortium name="US DOE Joint Genome Institute"/>
            <person name="Copeland A."/>
            <person name="Lucas S."/>
            <person name="Lapidus A."/>
            <person name="Glavina del Rio T."/>
            <person name="Dalin E."/>
            <person name="Tice H."/>
            <person name="Bruce D."/>
            <person name="Goodwin L."/>
            <person name="Pitluck S."/>
            <person name="Chertkov O."/>
            <person name="Brettin T."/>
            <person name="Detter J.C."/>
            <person name="Han C."/>
            <person name="Kuske C.R."/>
            <person name="Schmutz J."/>
            <person name="Larimer F."/>
            <person name="Land M."/>
            <person name="Hauser L."/>
            <person name="Kyrpides N."/>
            <person name="Mikhailova N."/>
            <person name="Marx C."/>
            <person name="Richardson P."/>
        </authorList>
    </citation>
    <scope>NUCLEOTIDE SEQUENCE [LARGE SCALE GENOMIC DNA]</scope>
    <source>
        <strain evidence="3">BJ001</strain>
    </source>
</reference>
<keyword evidence="2" id="KW-0472">Membrane</keyword>
<dbReference type="RefSeq" id="WP_012456839.1">
    <property type="nucleotide sequence ID" value="NC_010725.1"/>
</dbReference>
<feature type="region of interest" description="Disordered" evidence="1">
    <location>
        <begin position="151"/>
        <end position="182"/>
    </location>
</feature>
<evidence type="ECO:0000313" key="3">
    <source>
        <dbReference type="EMBL" id="ACB83243.1"/>
    </source>
</evidence>
<dbReference type="EMBL" id="CP001029">
    <property type="protein sequence ID" value="ACB83243.1"/>
    <property type="molecule type" value="Genomic_DNA"/>
</dbReference>
<proteinExistence type="predicted"/>
<dbReference type="OrthoDB" id="8021498at2"/>
<protein>
    <submittedName>
        <fullName evidence="3">Uncharacterized protein</fullName>
    </submittedName>
</protein>
<gene>
    <name evidence="3" type="ordered locus">Mpop_5147</name>
</gene>
<feature type="transmembrane region" description="Helical" evidence="2">
    <location>
        <begin position="96"/>
        <end position="116"/>
    </location>
</feature>
<name>B1Z8U1_METPB</name>
<organism evidence="3 4">
    <name type="scientific">Methylorubrum populi (strain ATCC BAA-705 / NCIMB 13946 / BJ001)</name>
    <name type="common">Methylobacterium populi</name>
    <dbReference type="NCBI Taxonomy" id="441620"/>
    <lineage>
        <taxon>Bacteria</taxon>
        <taxon>Pseudomonadati</taxon>
        <taxon>Pseudomonadota</taxon>
        <taxon>Alphaproteobacteria</taxon>
        <taxon>Hyphomicrobiales</taxon>
        <taxon>Methylobacteriaceae</taxon>
        <taxon>Methylorubrum</taxon>
    </lineage>
</organism>